<dbReference type="EMBL" id="VSSQ01000155">
    <property type="protein sequence ID" value="MPL81871.1"/>
    <property type="molecule type" value="Genomic_DNA"/>
</dbReference>
<evidence type="ECO:0000313" key="2">
    <source>
        <dbReference type="EMBL" id="MPL81871.1"/>
    </source>
</evidence>
<dbReference type="Pfam" id="PF00216">
    <property type="entry name" value="Bac_DNA_binding"/>
    <property type="match status" value="1"/>
</dbReference>
<comment type="caution">
    <text evidence="2">The sequence shown here is derived from an EMBL/GenBank/DDBJ whole genome shotgun (WGS) entry which is preliminary data.</text>
</comment>
<organism evidence="2">
    <name type="scientific">bioreactor metagenome</name>
    <dbReference type="NCBI Taxonomy" id="1076179"/>
    <lineage>
        <taxon>unclassified sequences</taxon>
        <taxon>metagenomes</taxon>
        <taxon>ecological metagenomes</taxon>
    </lineage>
</organism>
<gene>
    <name evidence="2" type="primary">ihfA_3</name>
    <name evidence="2" type="ORF">SDC9_27802</name>
</gene>
<name>A0A644USN0_9ZZZZ</name>
<dbReference type="AlphaFoldDB" id="A0A644USN0"/>
<dbReference type="PANTHER" id="PTHR33175">
    <property type="entry name" value="DNA-BINDING PROTEIN HU"/>
    <property type="match status" value="1"/>
</dbReference>
<dbReference type="GO" id="GO:0030527">
    <property type="term" value="F:structural constituent of chromatin"/>
    <property type="evidence" value="ECO:0007669"/>
    <property type="project" value="InterPro"/>
</dbReference>
<reference evidence="2" key="1">
    <citation type="submission" date="2019-08" db="EMBL/GenBank/DDBJ databases">
        <authorList>
            <person name="Kucharzyk K."/>
            <person name="Murdoch R.W."/>
            <person name="Higgins S."/>
            <person name="Loffler F."/>
        </authorList>
    </citation>
    <scope>NUCLEOTIDE SEQUENCE</scope>
</reference>
<evidence type="ECO:0000256" key="1">
    <source>
        <dbReference type="ARBA" id="ARBA00023125"/>
    </source>
</evidence>
<keyword evidence="1" id="KW-0238">DNA-binding</keyword>
<dbReference type="GO" id="GO:0003677">
    <property type="term" value="F:DNA binding"/>
    <property type="evidence" value="ECO:0007669"/>
    <property type="project" value="UniProtKB-KW"/>
</dbReference>
<protein>
    <submittedName>
        <fullName evidence="2">Integration host factor subunit alpha</fullName>
    </submittedName>
</protein>
<dbReference type="GO" id="GO:0005829">
    <property type="term" value="C:cytosol"/>
    <property type="evidence" value="ECO:0007669"/>
    <property type="project" value="TreeGrafter"/>
</dbReference>
<dbReference type="SMART" id="SM00411">
    <property type="entry name" value="BHL"/>
    <property type="match status" value="1"/>
</dbReference>
<accession>A0A644USN0</accession>
<sequence length="96" mass="10840">MKHKGLVAAVASKLNQPESEVDRMLEATVEILKSQLVAGNVVSFQGFGSFEFKRKEERLSVHPATQVRTLIPPKQVVNFRQSTTLKVKLKDILRHE</sequence>
<dbReference type="InterPro" id="IPR000119">
    <property type="entry name" value="Hist_DNA-bd"/>
</dbReference>
<dbReference type="SUPFAM" id="SSF47729">
    <property type="entry name" value="IHF-like DNA-binding proteins"/>
    <property type="match status" value="1"/>
</dbReference>
<dbReference type="Gene3D" id="4.10.520.10">
    <property type="entry name" value="IHF-like DNA-binding proteins"/>
    <property type="match status" value="1"/>
</dbReference>
<dbReference type="PANTHER" id="PTHR33175:SF3">
    <property type="entry name" value="DNA-BINDING PROTEIN HU-BETA"/>
    <property type="match status" value="1"/>
</dbReference>
<dbReference type="InterPro" id="IPR010992">
    <property type="entry name" value="IHF-like_DNA-bd_dom_sf"/>
</dbReference>
<proteinExistence type="predicted"/>